<dbReference type="PANTHER" id="PTHR42718">
    <property type="entry name" value="MAJOR FACILITATOR SUPERFAMILY MULTIDRUG TRANSPORTER MFSC"/>
    <property type="match status" value="1"/>
</dbReference>
<keyword evidence="3 7" id="KW-0812">Transmembrane</keyword>
<evidence type="ECO:0000259" key="8">
    <source>
        <dbReference type="PROSITE" id="PS50850"/>
    </source>
</evidence>
<proteinExistence type="predicted"/>
<reference evidence="10" key="1">
    <citation type="submission" date="2018-12" db="EMBL/GenBank/DDBJ databases">
        <title>Tengunoibacter tsumagoiensis gen. nov., sp. nov., Dictyobacter kobayashii sp. nov., D. alpinus sp. nov., and D. joshuensis sp. nov. and description of Dictyobacteraceae fam. nov. within the order Ktedonobacterales isolated from Tengu-no-mugimeshi.</title>
        <authorList>
            <person name="Wang C.M."/>
            <person name="Zheng Y."/>
            <person name="Sakai Y."/>
            <person name="Toyoda A."/>
            <person name="Minakuchi Y."/>
            <person name="Abe K."/>
            <person name="Yokota A."/>
            <person name="Yabe S."/>
        </authorList>
    </citation>
    <scope>NUCLEOTIDE SEQUENCE [LARGE SCALE GENOMIC DNA]</scope>
    <source>
        <strain evidence="10">Uno11</strain>
    </source>
</reference>
<evidence type="ECO:0000256" key="4">
    <source>
        <dbReference type="ARBA" id="ARBA00022989"/>
    </source>
</evidence>
<accession>A0A402ATH0</accession>
<evidence type="ECO:0000256" key="1">
    <source>
        <dbReference type="ARBA" id="ARBA00004651"/>
    </source>
</evidence>
<dbReference type="Proteomes" id="UP000287188">
    <property type="component" value="Unassembled WGS sequence"/>
</dbReference>
<feature type="domain" description="Major facilitator superfamily (MFS) profile" evidence="8">
    <location>
        <begin position="31"/>
        <end position="129"/>
    </location>
</feature>
<evidence type="ECO:0000256" key="2">
    <source>
        <dbReference type="ARBA" id="ARBA00022448"/>
    </source>
</evidence>
<dbReference type="InterPro" id="IPR020846">
    <property type="entry name" value="MFS_dom"/>
</dbReference>
<dbReference type="InterPro" id="IPR036259">
    <property type="entry name" value="MFS_trans_sf"/>
</dbReference>
<evidence type="ECO:0000256" key="6">
    <source>
        <dbReference type="SAM" id="MobiDB-lite"/>
    </source>
</evidence>
<dbReference type="SUPFAM" id="SSF103473">
    <property type="entry name" value="MFS general substrate transporter"/>
    <property type="match status" value="1"/>
</dbReference>
<name>A0A402ATH0_9CHLR</name>
<feature type="compositionally biased region" description="Polar residues" evidence="6">
    <location>
        <begin position="1"/>
        <end position="10"/>
    </location>
</feature>
<evidence type="ECO:0000256" key="3">
    <source>
        <dbReference type="ARBA" id="ARBA00022692"/>
    </source>
</evidence>
<keyword evidence="5 7" id="KW-0472">Membrane</keyword>
<feature type="transmembrane region" description="Helical" evidence="7">
    <location>
        <begin position="103"/>
        <end position="121"/>
    </location>
</feature>
<evidence type="ECO:0000256" key="7">
    <source>
        <dbReference type="SAM" id="Phobius"/>
    </source>
</evidence>
<sequence>MDTATSNVDSQKARRVSRSQRPVGPHYKWVALTNTTLGVLMASIDASIVLISLPAIFKGININPLAPGETNYFLWMLLGYMVVTATLLVTFGRISDMFGRVRLYNLGFAIFTVGSILLWLTPGTGNTGH</sequence>
<dbReference type="PROSITE" id="PS50850">
    <property type="entry name" value="MFS"/>
    <property type="match status" value="1"/>
</dbReference>
<dbReference type="PANTHER" id="PTHR42718:SF9">
    <property type="entry name" value="MAJOR FACILITATOR SUPERFAMILY MULTIDRUG TRANSPORTER MFSC"/>
    <property type="match status" value="1"/>
</dbReference>
<evidence type="ECO:0000313" key="9">
    <source>
        <dbReference type="EMBL" id="GCE22382.1"/>
    </source>
</evidence>
<dbReference type="GO" id="GO:0022857">
    <property type="term" value="F:transmembrane transporter activity"/>
    <property type="evidence" value="ECO:0007669"/>
    <property type="project" value="InterPro"/>
</dbReference>
<feature type="transmembrane region" description="Helical" evidence="7">
    <location>
        <begin position="72"/>
        <end position="91"/>
    </location>
</feature>
<protein>
    <recommendedName>
        <fullName evidence="8">Major facilitator superfamily (MFS) profile domain-containing protein</fullName>
    </recommendedName>
</protein>
<evidence type="ECO:0000256" key="5">
    <source>
        <dbReference type="ARBA" id="ARBA00023136"/>
    </source>
</evidence>
<keyword evidence="2" id="KW-0813">Transport</keyword>
<keyword evidence="4 7" id="KW-1133">Transmembrane helix</keyword>
<dbReference type="Gene3D" id="1.20.1720.10">
    <property type="entry name" value="Multidrug resistance protein D"/>
    <property type="match status" value="1"/>
</dbReference>
<keyword evidence="10" id="KW-1185">Reference proteome</keyword>
<dbReference type="GO" id="GO:0005886">
    <property type="term" value="C:plasma membrane"/>
    <property type="evidence" value="ECO:0007669"/>
    <property type="project" value="UniProtKB-SubCell"/>
</dbReference>
<organism evidence="9 10">
    <name type="scientific">Dictyobacter kobayashii</name>
    <dbReference type="NCBI Taxonomy" id="2014872"/>
    <lineage>
        <taxon>Bacteria</taxon>
        <taxon>Bacillati</taxon>
        <taxon>Chloroflexota</taxon>
        <taxon>Ktedonobacteria</taxon>
        <taxon>Ktedonobacterales</taxon>
        <taxon>Dictyobacteraceae</taxon>
        <taxon>Dictyobacter</taxon>
    </lineage>
</organism>
<feature type="transmembrane region" description="Helical" evidence="7">
    <location>
        <begin position="37"/>
        <end position="60"/>
    </location>
</feature>
<comment type="caution">
    <text evidence="9">The sequence shown here is derived from an EMBL/GenBank/DDBJ whole genome shotgun (WGS) entry which is preliminary data.</text>
</comment>
<evidence type="ECO:0000313" key="10">
    <source>
        <dbReference type="Proteomes" id="UP000287188"/>
    </source>
</evidence>
<feature type="region of interest" description="Disordered" evidence="6">
    <location>
        <begin position="1"/>
        <end position="20"/>
    </location>
</feature>
<gene>
    <name evidence="9" type="ORF">KDK_61820</name>
</gene>
<dbReference type="AlphaFoldDB" id="A0A402ATH0"/>
<dbReference type="EMBL" id="BIFS01000002">
    <property type="protein sequence ID" value="GCE22382.1"/>
    <property type="molecule type" value="Genomic_DNA"/>
</dbReference>
<comment type="subcellular location">
    <subcellularLocation>
        <location evidence="1">Cell membrane</location>
        <topology evidence="1">Multi-pass membrane protein</topology>
    </subcellularLocation>
</comment>